<protein>
    <submittedName>
        <fullName evidence="2">Uncharacterized protein</fullName>
    </submittedName>
</protein>
<dbReference type="AlphaFoldDB" id="A0A6C0LID7"/>
<evidence type="ECO:0000313" key="2">
    <source>
        <dbReference type="EMBL" id="QHU30699.1"/>
    </source>
</evidence>
<dbReference type="EMBL" id="MN740513">
    <property type="protein sequence ID" value="QHU30699.1"/>
    <property type="molecule type" value="Genomic_DNA"/>
</dbReference>
<organism evidence="2">
    <name type="scientific">viral metagenome</name>
    <dbReference type="NCBI Taxonomy" id="1070528"/>
    <lineage>
        <taxon>unclassified sequences</taxon>
        <taxon>metagenomes</taxon>
        <taxon>organismal metagenomes</taxon>
    </lineage>
</organism>
<proteinExistence type="predicted"/>
<reference evidence="2" key="1">
    <citation type="journal article" date="2020" name="Nature">
        <title>Giant virus diversity and host interactions through global metagenomics.</title>
        <authorList>
            <person name="Schulz F."/>
            <person name="Roux S."/>
            <person name="Paez-Espino D."/>
            <person name="Jungbluth S."/>
            <person name="Walsh D.A."/>
            <person name="Denef V.J."/>
            <person name="McMahon K.D."/>
            <person name="Konstantinidis K.T."/>
            <person name="Eloe-Fadrosh E.A."/>
            <person name="Kyrpides N.C."/>
            <person name="Woyke T."/>
        </authorList>
    </citation>
    <scope>NUCLEOTIDE SEQUENCE</scope>
    <source>
        <strain evidence="2">GVMAG-M-3300027833-19</strain>
    </source>
</reference>
<sequence>MKQKKEQEKKRQEYEKQRSIRRTPERAQFYQENKEAILERQKIIQGLKKEIMKENDVPSVYVNIENQRNTKTVSQDQ</sequence>
<feature type="region of interest" description="Disordered" evidence="1">
    <location>
        <begin position="1"/>
        <end position="24"/>
    </location>
</feature>
<name>A0A6C0LID7_9ZZZZ</name>
<accession>A0A6C0LID7</accession>
<evidence type="ECO:0000256" key="1">
    <source>
        <dbReference type="SAM" id="MobiDB-lite"/>
    </source>
</evidence>